<dbReference type="Proteomes" id="UP001212996">
    <property type="component" value="Unassembled WGS sequence"/>
</dbReference>
<sequence>MSLNIISLSVICSGFNVEALNTGKRENLNISLMKVGKLTAYQETKKRQVDKNSAMKTRFCFKKTGPPGMIMVLPMPSLLTWLTFSFDLYFQLLVNASVFYR</sequence>
<evidence type="ECO:0000313" key="2">
    <source>
        <dbReference type="EMBL" id="MDB6374937.1"/>
    </source>
</evidence>
<dbReference type="AlphaFoldDB" id="A0AAW6BTE1"/>
<evidence type="ECO:0000313" key="3">
    <source>
        <dbReference type="Proteomes" id="UP001212996"/>
    </source>
</evidence>
<feature type="transmembrane region" description="Helical" evidence="1">
    <location>
        <begin position="78"/>
        <end position="100"/>
    </location>
</feature>
<evidence type="ECO:0000256" key="1">
    <source>
        <dbReference type="SAM" id="Phobius"/>
    </source>
</evidence>
<organism evidence="2 3">
    <name type="scientific">Photorhabdus bodei</name>
    <dbReference type="NCBI Taxonomy" id="2029681"/>
    <lineage>
        <taxon>Bacteria</taxon>
        <taxon>Pseudomonadati</taxon>
        <taxon>Pseudomonadota</taxon>
        <taxon>Gammaproteobacteria</taxon>
        <taxon>Enterobacterales</taxon>
        <taxon>Morganellaceae</taxon>
        <taxon>Photorhabdus</taxon>
    </lineage>
</organism>
<keyword evidence="1" id="KW-0812">Transmembrane</keyword>
<keyword evidence="1" id="KW-1133">Transmembrane helix</keyword>
<protein>
    <submittedName>
        <fullName evidence="2">Uncharacterized protein</fullName>
    </submittedName>
</protein>
<keyword evidence="1" id="KW-0472">Membrane</keyword>
<reference evidence="2" key="1">
    <citation type="submission" date="2023-01" db="EMBL/GenBank/DDBJ databases">
        <title>Genome sequencing of Photorhabdus bodei 09-20.</title>
        <authorList>
            <person name="Kalindamar S."/>
            <person name="Kumru S."/>
        </authorList>
    </citation>
    <scope>NUCLEOTIDE SEQUENCE</scope>
    <source>
        <strain evidence="2">09-20</strain>
    </source>
</reference>
<comment type="caution">
    <text evidence="2">The sequence shown here is derived from an EMBL/GenBank/DDBJ whole genome shotgun (WGS) entry which is preliminary data.</text>
</comment>
<accession>A0AAW6BTE1</accession>
<gene>
    <name evidence="2" type="ORF">PH362_24325</name>
</gene>
<dbReference type="EMBL" id="JAQMFO010000066">
    <property type="protein sequence ID" value="MDB6374937.1"/>
    <property type="molecule type" value="Genomic_DNA"/>
</dbReference>
<dbReference type="RefSeq" id="WP_228902707.1">
    <property type="nucleotide sequence ID" value="NZ_CAWQNU010000064.1"/>
</dbReference>
<name>A0AAW6BTE1_9GAMM</name>
<proteinExistence type="predicted"/>